<dbReference type="AlphaFoldDB" id="A0A1J1H743"/>
<dbReference type="InterPro" id="IPR004640">
    <property type="entry name" value="HscB"/>
</dbReference>
<dbReference type="GeneID" id="39735513"/>
<dbReference type="PROSITE" id="PS50076">
    <property type="entry name" value="DNAJ_2"/>
    <property type="match status" value="1"/>
</dbReference>
<feature type="domain" description="J" evidence="4">
    <location>
        <begin position="92"/>
        <end position="162"/>
    </location>
</feature>
<evidence type="ECO:0000313" key="5">
    <source>
        <dbReference type="EMBL" id="CRG99411.1"/>
    </source>
</evidence>
<dbReference type="VEuPathDB" id="PlasmoDB:PRELSG_0717600"/>
<keyword evidence="2" id="KW-0143">Chaperone</keyword>
<dbReference type="KEGG" id="prel:PRELSG_0717600"/>
<dbReference type="CDD" id="cd06257">
    <property type="entry name" value="DnaJ"/>
    <property type="match status" value="1"/>
</dbReference>
<dbReference type="InterPro" id="IPR036386">
    <property type="entry name" value="HscB_C_sf"/>
</dbReference>
<dbReference type="Pfam" id="PF07743">
    <property type="entry name" value="HSCB_C"/>
    <property type="match status" value="1"/>
</dbReference>
<dbReference type="OrthoDB" id="448954at2759"/>
<dbReference type="GO" id="GO:0051259">
    <property type="term" value="P:protein complex oligomerization"/>
    <property type="evidence" value="ECO:0007669"/>
    <property type="project" value="InterPro"/>
</dbReference>
<organism evidence="5 6">
    <name type="scientific">Plasmodium relictum</name>
    <dbReference type="NCBI Taxonomy" id="85471"/>
    <lineage>
        <taxon>Eukaryota</taxon>
        <taxon>Sar</taxon>
        <taxon>Alveolata</taxon>
        <taxon>Apicomplexa</taxon>
        <taxon>Aconoidasida</taxon>
        <taxon>Haemosporida</taxon>
        <taxon>Plasmodiidae</taxon>
        <taxon>Plasmodium</taxon>
        <taxon>Plasmodium (Haemamoeba)</taxon>
    </lineage>
</organism>
<dbReference type="Gene3D" id="1.10.287.110">
    <property type="entry name" value="DnaJ domain"/>
    <property type="match status" value="1"/>
</dbReference>
<keyword evidence="6" id="KW-1185">Reference proteome</keyword>
<dbReference type="GO" id="GO:0044571">
    <property type="term" value="P:[2Fe-2S] cluster assembly"/>
    <property type="evidence" value="ECO:0007669"/>
    <property type="project" value="InterPro"/>
</dbReference>
<dbReference type="RefSeq" id="XP_028532418.1">
    <property type="nucleotide sequence ID" value="XM_028675872.1"/>
</dbReference>
<sequence length="247" mass="29677">MKLFKYLSLFGRYNIIKILSYHSNSTKLIKRFFISKNNEFNNKYNIVDIDNIKKTKKLECHNCHNNINVDVVPFFCKSCKALVNVDVFKIFNIFELFDLEVNYDIDKAFLKKKFNDIQKIYHPDKNAQSCELEKINEVSSYLNNAYKTLLNDIDRALYLMEILYNYKIPEEESMDDEEFLTEIIKINEEINSSNANIELLTKKYKEMYENYVKSIKLYFKEMDFDNILNALKKLKFINRILERLQNF</sequence>
<evidence type="ECO:0000259" key="4">
    <source>
        <dbReference type="PROSITE" id="PS50076"/>
    </source>
</evidence>
<feature type="coiled-coil region" evidence="3">
    <location>
        <begin position="183"/>
        <end position="210"/>
    </location>
</feature>
<dbReference type="OMA" id="LLCEMRF"/>
<name>A0A1J1H743_PLARL</name>
<dbReference type="InterPro" id="IPR036869">
    <property type="entry name" value="J_dom_sf"/>
</dbReference>
<dbReference type="InterPro" id="IPR001623">
    <property type="entry name" value="DnaJ_domain"/>
</dbReference>
<dbReference type="NCBIfam" id="TIGR00714">
    <property type="entry name" value="hscB"/>
    <property type="match status" value="1"/>
</dbReference>
<evidence type="ECO:0000256" key="2">
    <source>
        <dbReference type="ARBA" id="ARBA00023186"/>
    </source>
</evidence>
<evidence type="ECO:0000256" key="1">
    <source>
        <dbReference type="ARBA" id="ARBA00010476"/>
    </source>
</evidence>
<dbReference type="SUPFAM" id="SSF47144">
    <property type="entry name" value="HSC20 (HSCB), C-terminal oligomerisation domain"/>
    <property type="match status" value="1"/>
</dbReference>
<keyword evidence="3" id="KW-0175">Coiled coil</keyword>
<dbReference type="PANTHER" id="PTHR14021">
    <property type="entry name" value="IRON-SULFUR CLUSTER CO-CHAPERONE PROTEIN HSCB"/>
    <property type="match status" value="1"/>
</dbReference>
<dbReference type="InterPro" id="IPR009073">
    <property type="entry name" value="HscB_oligo_C"/>
</dbReference>
<dbReference type="Proteomes" id="UP000220158">
    <property type="component" value="Chromosome 7"/>
</dbReference>
<dbReference type="GO" id="GO:0001671">
    <property type="term" value="F:ATPase activator activity"/>
    <property type="evidence" value="ECO:0007669"/>
    <property type="project" value="InterPro"/>
</dbReference>
<dbReference type="SUPFAM" id="SSF46565">
    <property type="entry name" value="Chaperone J-domain"/>
    <property type="match status" value="1"/>
</dbReference>
<dbReference type="GO" id="GO:0005739">
    <property type="term" value="C:mitochondrion"/>
    <property type="evidence" value="ECO:0007669"/>
    <property type="project" value="TreeGrafter"/>
</dbReference>
<comment type="similarity">
    <text evidence="1">Belongs to the HscB family.</text>
</comment>
<reference evidence="5 6" key="1">
    <citation type="submission" date="2015-04" db="EMBL/GenBank/DDBJ databases">
        <authorList>
            <consortium name="Pathogen Informatics"/>
        </authorList>
    </citation>
    <scope>NUCLEOTIDE SEQUENCE [LARGE SCALE GENOMIC DNA]</scope>
    <source>
        <strain evidence="5 6">SGS1</strain>
    </source>
</reference>
<dbReference type="GO" id="GO:0051087">
    <property type="term" value="F:protein-folding chaperone binding"/>
    <property type="evidence" value="ECO:0007669"/>
    <property type="project" value="InterPro"/>
</dbReference>
<dbReference type="Gene3D" id="1.20.1280.20">
    <property type="entry name" value="HscB, C-terminal domain"/>
    <property type="match status" value="1"/>
</dbReference>
<proteinExistence type="inferred from homology"/>
<gene>
    <name evidence="5" type="ORF">PRELSG_0717600</name>
</gene>
<dbReference type="EMBL" id="LN835302">
    <property type="protein sequence ID" value="CRG99411.1"/>
    <property type="molecule type" value="Genomic_DNA"/>
</dbReference>
<evidence type="ECO:0000256" key="3">
    <source>
        <dbReference type="SAM" id="Coils"/>
    </source>
</evidence>
<evidence type="ECO:0000313" key="6">
    <source>
        <dbReference type="Proteomes" id="UP000220158"/>
    </source>
</evidence>
<protein>
    <submittedName>
        <fullName evidence="5">Chaperone, putative</fullName>
    </submittedName>
</protein>
<accession>A0A1J1H743</accession>
<dbReference type="PANTHER" id="PTHR14021:SF15">
    <property type="entry name" value="IRON-SULFUR CLUSTER CO-CHAPERONE PROTEIN HSCB"/>
    <property type="match status" value="1"/>
</dbReference>